<dbReference type="NCBIfam" id="NF005556">
    <property type="entry name" value="PRK07226.1"/>
    <property type="match status" value="1"/>
</dbReference>
<dbReference type="EMBL" id="FNNG01000004">
    <property type="protein sequence ID" value="SDW75707.1"/>
    <property type="molecule type" value="Genomic_DNA"/>
</dbReference>
<proteinExistence type="predicted"/>
<dbReference type="Gene3D" id="3.20.20.70">
    <property type="entry name" value="Aldolase class I"/>
    <property type="match status" value="1"/>
</dbReference>
<accession>A0A1H2W5A0</accession>
<keyword evidence="2" id="KW-1185">Reference proteome</keyword>
<evidence type="ECO:0000313" key="2">
    <source>
        <dbReference type="Proteomes" id="UP000198828"/>
    </source>
</evidence>
<dbReference type="CDD" id="cd00958">
    <property type="entry name" value="DhnA"/>
    <property type="match status" value="1"/>
</dbReference>
<dbReference type="SMART" id="SM01133">
    <property type="entry name" value="DeoC"/>
    <property type="match status" value="1"/>
</dbReference>
<protein>
    <submittedName>
        <fullName evidence="1">Fructose-bisphosphate aldolase, class I</fullName>
    </submittedName>
</protein>
<organism evidence="1 2">
    <name type="scientific">Tepidimicrobium xylanilyticum</name>
    <dbReference type="NCBI Taxonomy" id="1123352"/>
    <lineage>
        <taxon>Bacteria</taxon>
        <taxon>Bacillati</taxon>
        <taxon>Bacillota</taxon>
        <taxon>Tissierellia</taxon>
        <taxon>Tissierellales</taxon>
        <taxon>Tepidimicrobiaceae</taxon>
        <taxon>Tepidimicrobium</taxon>
    </lineage>
</organism>
<dbReference type="PIRSF" id="PIRSF038992">
    <property type="entry name" value="Aldolase_Ia"/>
    <property type="match status" value="1"/>
</dbReference>
<dbReference type="InterPro" id="IPR050456">
    <property type="entry name" value="DeoC/FbaB_aldolase"/>
</dbReference>
<dbReference type="SUPFAM" id="SSF51569">
    <property type="entry name" value="Aldolase"/>
    <property type="match status" value="1"/>
</dbReference>
<dbReference type="InterPro" id="IPR013785">
    <property type="entry name" value="Aldolase_TIM"/>
</dbReference>
<dbReference type="PANTHER" id="PTHR47916">
    <property type="entry name" value="FRUCTOSE-BISPHOSPHATE ALDOLASE CLASS 1"/>
    <property type="match status" value="1"/>
</dbReference>
<dbReference type="InterPro" id="IPR002915">
    <property type="entry name" value="DeoC/FbaB/LacD_aldolase"/>
</dbReference>
<dbReference type="Proteomes" id="UP000198828">
    <property type="component" value="Unassembled WGS sequence"/>
</dbReference>
<evidence type="ECO:0000313" key="1">
    <source>
        <dbReference type="EMBL" id="SDW75707.1"/>
    </source>
</evidence>
<dbReference type="GO" id="GO:0004332">
    <property type="term" value="F:fructose-bisphosphate aldolase activity"/>
    <property type="evidence" value="ECO:0007669"/>
    <property type="project" value="InterPro"/>
</dbReference>
<gene>
    <name evidence="1" type="ORF">SAMN05660923_01168</name>
</gene>
<dbReference type="AlphaFoldDB" id="A0A1H2W5A0"/>
<reference evidence="1 2" key="1">
    <citation type="submission" date="2016-10" db="EMBL/GenBank/DDBJ databases">
        <authorList>
            <person name="de Groot N.N."/>
        </authorList>
    </citation>
    <scope>NUCLEOTIDE SEQUENCE [LARGE SCALE GENOMIC DNA]</scope>
    <source>
        <strain evidence="1 2">DSM 23310</strain>
    </source>
</reference>
<sequence>MAKVLLIKKYKIGVDEMESGKKIRLKRLIGDNGKTIALPMDHGVYTNELKGLEDPLKMVKLSMDSGFVDAVLLQKGVLNMAADLLKKDTGVIMRLSGTTDLGPEPNVEVLVGTVQEAVSRGSDAVIYTAYLGAHKELQMMKEYSMLAEECRKLGVVFIGEPFVGHPDVDPFDEDYNAFCARVGVELGADILKVAYTGSEKSFRKVVQMALGIPVWIAGGPANKSTLEILEMVDGAMSAGASGIILGRNIFANDRPDVMLAALDQIVKKGRTASEAYKLFE</sequence>
<name>A0A1H2W5A0_9FIRM</name>
<dbReference type="PANTHER" id="PTHR47916:SF1">
    <property type="entry name" value="3-HYDROXY-5-PHOSPHONOOXYPENTANE-2,4-DIONE THIOLASE"/>
    <property type="match status" value="1"/>
</dbReference>
<dbReference type="Pfam" id="PF01791">
    <property type="entry name" value="DeoC"/>
    <property type="match status" value="1"/>
</dbReference>
<dbReference type="InterPro" id="IPR041720">
    <property type="entry name" value="FbaB-like"/>
</dbReference>